<dbReference type="HOGENOM" id="CLU_1998826_0_0_2"/>
<protein>
    <submittedName>
        <fullName evidence="2">Uncharacterized protein</fullName>
    </submittedName>
</protein>
<reference evidence="2 3" key="1">
    <citation type="journal article" date="2011" name="Stand. Genomic Sci.">
        <title>Complete genome sequence of the hyperthermophilic chemolithoautotroph Pyrolobus fumarii type strain (1A).</title>
        <authorList>
            <person name="Anderson I."/>
            <person name="Goker M."/>
            <person name="Nolan M."/>
            <person name="Lucas S."/>
            <person name="Hammon N."/>
            <person name="Deshpande S."/>
            <person name="Cheng J.F."/>
            <person name="Tapia R."/>
            <person name="Han C."/>
            <person name="Goodwin L."/>
            <person name="Pitluck S."/>
            <person name="Huntemann M."/>
            <person name="Liolios K."/>
            <person name="Ivanova N."/>
            <person name="Pagani I."/>
            <person name="Mavromatis K."/>
            <person name="Ovchinikova G."/>
            <person name="Pati A."/>
            <person name="Chen A."/>
            <person name="Palaniappan K."/>
            <person name="Land M."/>
            <person name="Hauser L."/>
            <person name="Brambilla E.M."/>
            <person name="Huber H."/>
            <person name="Yasawong M."/>
            <person name="Rohde M."/>
            <person name="Spring S."/>
            <person name="Abt B."/>
            <person name="Sikorski J."/>
            <person name="Wirth R."/>
            <person name="Detter J.C."/>
            <person name="Woyke T."/>
            <person name="Bristow J."/>
            <person name="Eisen J.A."/>
            <person name="Markowitz V."/>
            <person name="Hugenholtz P."/>
            <person name="Kyrpides N.C."/>
            <person name="Klenk H.P."/>
            <person name="Lapidus A."/>
        </authorList>
    </citation>
    <scope>NUCLEOTIDE SEQUENCE [LARGE SCALE GENOMIC DNA]</scope>
    <source>
        <strain evidence="3">DSM 11204 / 1A</strain>
    </source>
</reference>
<dbReference type="EMBL" id="CP002838">
    <property type="protein sequence ID" value="AEM38810.1"/>
    <property type="molecule type" value="Genomic_DNA"/>
</dbReference>
<evidence type="ECO:0000313" key="2">
    <source>
        <dbReference type="EMBL" id="AEM38810.1"/>
    </source>
</evidence>
<dbReference type="KEGG" id="pfm:Pyrfu_0941"/>
<accession>G0EEB6</accession>
<sequence>MATTMPSTDIVSTLMDMLLLTLIVLFSVSILLATMKKQQEPKPRLRTRIECMRCGYRLEREYSKGDYVGLEDGECPKCGGKLIVVAVYEERPGEKEEQRILSLIEKTQRKISTRLYSRRMQRKG</sequence>
<evidence type="ECO:0000313" key="3">
    <source>
        <dbReference type="Proteomes" id="UP000001037"/>
    </source>
</evidence>
<dbReference type="Proteomes" id="UP000001037">
    <property type="component" value="Chromosome"/>
</dbReference>
<evidence type="ECO:0000256" key="1">
    <source>
        <dbReference type="SAM" id="Phobius"/>
    </source>
</evidence>
<organism evidence="2 3">
    <name type="scientific">Pyrolobus fumarii (strain DSM 11204 / 1A)</name>
    <dbReference type="NCBI Taxonomy" id="694429"/>
    <lineage>
        <taxon>Archaea</taxon>
        <taxon>Thermoproteota</taxon>
        <taxon>Thermoprotei</taxon>
        <taxon>Desulfurococcales</taxon>
        <taxon>Pyrodictiaceae</taxon>
        <taxon>Pyrolobus</taxon>
    </lineage>
</organism>
<feature type="transmembrane region" description="Helical" evidence="1">
    <location>
        <begin position="17"/>
        <end position="35"/>
    </location>
</feature>
<keyword evidence="1" id="KW-1133">Transmembrane helix</keyword>
<gene>
    <name evidence="2" type="ordered locus">Pyrfu_0941</name>
</gene>
<keyword evidence="1" id="KW-0472">Membrane</keyword>
<proteinExistence type="predicted"/>
<dbReference type="eggNOG" id="arCOG03770">
    <property type="taxonomic scope" value="Archaea"/>
</dbReference>
<keyword evidence="1" id="KW-0812">Transmembrane</keyword>
<keyword evidence="3" id="KW-1185">Reference proteome</keyword>
<dbReference type="InParanoid" id="G0EEB6"/>
<name>G0EEB6_PYRF1</name>
<dbReference type="AlphaFoldDB" id="G0EEB6"/>
<dbReference type="STRING" id="694429.Pyrfu_0941"/>